<dbReference type="SUPFAM" id="SSF53955">
    <property type="entry name" value="Lysozyme-like"/>
    <property type="match status" value="1"/>
</dbReference>
<dbReference type="Pfam" id="PF01464">
    <property type="entry name" value="SLT"/>
    <property type="match status" value="1"/>
</dbReference>
<dbReference type="CDD" id="cd13400">
    <property type="entry name" value="LT_IagB-like"/>
    <property type="match status" value="1"/>
</dbReference>
<accession>A0A7Y8CHW4</accession>
<dbReference type="RefSeq" id="WP_177057555.1">
    <property type="nucleotide sequence ID" value="NZ_JACAPS010000013.1"/>
</dbReference>
<dbReference type="InterPro" id="IPR008258">
    <property type="entry name" value="Transglycosylase_SLT_dom_1"/>
</dbReference>
<comment type="caution">
    <text evidence="2">The sequence shown here is derived from an EMBL/GenBank/DDBJ whole genome shotgun (WGS) entry which is preliminary data.</text>
</comment>
<name>A0A7Y8CHW4_9PSED</name>
<proteinExistence type="predicted"/>
<evidence type="ECO:0000259" key="1">
    <source>
        <dbReference type="Pfam" id="PF01464"/>
    </source>
</evidence>
<organism evidence="2 3">
    <name type="scientific">Pseudomonas gingeri</name>
    <dbReference type="NCBI Taxonomy" id="117681"/>
    <lineage>
        <taxon>Bacteria</taxon>
        <taxon>Pseudomonadati</taxon>
        <taxon>Pseudomonadota</taxon>
        <taxon>Gammaproteobacteria</taxon>
        <taxon>Pseudomonadales</taxon>
        <taxon>Pseudomonadaceae</taxon>
        <taxon>Pseudomonas</taxon>
    </lineage>
</organism>
<evidence type="ECO:0000313" key="2">
    <source>
        <dbReference type="EMBL" id="NWC31593.1"/>
    </source>
</evidence>
<dbReference type="InterPro" id="IPR023346">
    <property type="entry name" value="Lysozyme-like_dom_sf"/>
</dbReference>
<dbReference type="AlphaFoldDB" id="A0A7Y8CHW4"/>
<dbReference type="Proteomes" id="UP000520592">
    <property type="component" value="Unassembled WGS sequence"/>
</dbReference>
<evidence type="ECO:0000313" key="3">
    <source>
        <dbReference type="Proteomes" id="UP000520592"/>
    </source>
</evidence>
<protein>
    <submittedName>
        <fullName evidence="2">Transglycosylase SLT domain-containing protein</fullName>
    </submittedName>
</protein>
<dbReference type="Gene3D" id="1.10.530.10">
    <property type="match status" value="1"/>
</dbReference>
<dbReference type="EMBL" id="JACAQD010000006">
    <property type="protein sequence ID" value="NWC31593.1"/>
    <property type="molecule type" value="Genomic_DNA"/>
</dbReference>
<feature type="domain" description="Transglycosylase SLT" evidence="1">
    <location>
        <begin position="23"/>
        <end position="138"/>
    </location>
</feature>
<sequence>MIGRYLCGAWLMLLWAGPLSAFCWDSAGRRHGIEPELLYAMAQVESGLRARATGSNKDGSRDIGLMQINSFHLPRLAAQGITEQRLLEDPCLNVQVGATILAQFIERHGYGWAAVGAYNAGSAEDRQAIRERYARKVWRLYRVLGP</sequence>
<reference evidence="2 3" key="1">
    <citation type="submission" date="2020-04" db="EMBL/GenBank/DDBJ databases">
        <title>Molecular characterization of pseudomonads from Agaricus bisporus reveal novel blotch 2 pathogens in Western Europe.</title>
        <authorList>
            <person name="Taparia T."/>
            <person name="Krijger M."/>
            <person name="Haynes E."/>
            <person name="Elpinstone J.G."/>
            <person name="Noble R."/>
            <person name="Van Der Wolf J."/>
        </authorList>
    </citation>
    <scope>NUCLEOTIDE SEQUENCE [LARGE SCALE GENOMIC DNA]</scope>
    <source>
        <strain evidence="2 3">IPO3737</strain>
    </source>
</reference>
<gene>
    <name evidence="2" type="ORF">HX876_04275</name>
</gene>